<evidence type="ECO:0000256" key="2">
    <source>
        <dbReference type="ARBA" id="ARBA00023002"/>
    </source>
</evidence>
<name>M0CBK6_9EURY</name>
<reference evidence="4 5" key="1">
    <citation type="journal article" date="2014" name="PLoS Genet.">
        <title>Phylogenetically driven sequencing of extremely halophilic archaea reveals strategies for static and dynamic osmo-response.</title>
        <authorList>
            <person name="Becker E.A."/>
            <person name="Seitzer P.M."/>
            <person name="Tritt A."/>
            <person name="Larsen D."/>
            <person name="Krusor M."/>
            <person name="Yao A.I."/>
            <person name="Wu D."/>
            <person name="Madern D."/>
            <person name="Eisen J.A."/>
            <person name="Darling A.E."/>
            <person name="Facciotti M.T."/>
        </authorList>
    </citation>
    <scope>NUCLEOTIDE SEQUENCE [LARGE SCALE GENOMIC DNA]</scope>
    <source>
        <strain evidence="4 5">JCM 13563</strain>
    </source>
</reference>
<dbReference type="SUPFAM" id="SSF53223">
    <property type="entry name" value="Aminoacid dehydrogenase-like, N-terminal domain"/>
    <property type="match status" value="1"/>
</dbReference>
<gene>
    <name evidence="4" type="ORF">C476_10132</name>
</gene>
<dbReference type="PANTHER" id="PTHR11606:SF13">
    <property type="entry name" value="GLUTAMATE DEHYDROGENASE 1, MITOCHONDRIAL"/>
    <property type="match status" value="1"/>
</dbReference>
<protein>
    <submittedName>
        <fullName evidence="4">Glutamate dehydrogenase</fullName>
    </submittedName>
</protein>
<dbReference type="eggNOG" id="arCOG01352">
    <property type="taxonomic scope" value="Archaea"/>
</dbReference>
<dbReference type="STRING" id="1230457.C476_10132"/>
<evidence type="ECO:0000313" key="4">
    <source>
        <dbReference type="EMBL" id="ELZ20671.1"/>
    </source>
</evidence>
<comment type="similarity">
    <text evidence="1">Belongs to the Glu/Leu/Phe/Val dehydrogenases family.</text>
</comment>
<organism evidence="4 5">
    <name type="scientific">Natrinema limicola JCM 13563</name>
    <dbReference type="NCBI Taxonomy" id="1230457"/>
    <lineage>
        <taxon>Archaea</taxon>
        <taxon>Methanobacteriati</taxon>
        <taxon>Methanobacteriota</taxon>
        <taxon>Stenosarchaea group</taxon>
        <taxon>Halobacteria</taxon>
        <taxon>Halobacteriales</taxon>
        <taxon>Natrialbaceae</taxon>
        <taxon>Natrinema</taxon>
    </lineage>
</organism>
<accession>M0CBK6</accession>
<proteinExistence type="inferred from homology"/>
<evidence type="ECO:0000259" key="3">
    <source>
        <dbReference type="Pfam" id="PF02812"/>
    </source>
</evidence>
<sequence>MWEYEHLPKSGSIARITAIPSNVRDVIQYIPNDSRKYGFSARRRSEATSAVATARRYLEHAATHLDIDSNSIERLKHPAAIHEVTVPAERDDSTVGVFTDYRACHDSVCGPYKGGLRYHPRITHKECIDLSIWITLKCAVRDSPFDGAKGGIVADPKELSPSKKERLTRLFTDEIPDTIGLNKDNPEPLVLFTEALLRRVVPRYQSAVVVARGRTGRTRQRNAVHME</sequence>
<dbReference type="Gene3D" id="3.40.50.10860">
    <property type="entry name" value="Leucine Dehydrogenase, chain A, domain 1"/>
    <property type="match status" value="1"/>
</dbReference>
<dbReference type="PANTHER" id="PTHR11606">
    <property type="entry name" value="GLUTAMATE DEHYDROGENASE"/>
    <property type="match status" value="1"/>
</dbReference>
<dbReference type="InterPro" id="IPR006097">
    <property type="entry name" value="Glu/Leu/Phe/Val/Trp_DH_dimer"/>
</dbReference>
<keyword evidence="5" id="KW-1185">Reference proteome</keyword>
<dbReference type="GO" id="GO:0004352">
    <property type="term" value="F:glutamate dehydrogenase (NAD+) activity"/>
    <property type="evidence" value="ECO:0007669"/>
    <property type="project" value="TreeGrafter"/>
</dbReference>
<evidence type="ECO:0000256" key="1">
    <source>
        <dbReference type="ARBA" id="ARBA00006382"/>
    </source>
</evidence>
<evidence type="ECO:0000313" key="5">
    <source>
        <dbReference type="Proteomes" id="UP000011615"/>
    </source>
</evidence>
<dbReference type="Gene3D" id="1.10.8.1210">
    <property type="match status" value="1"/>
</dbReference>
<dbReference type="AlphaFoldDB" id="M0CBK6"/>
<comment type="caution">
    <text evidence="4">The sequence shown here is derived from an EMBL/GenBank/DDBJ whole genome shotgun (WGS) entry which is preliminary data.</text>
</comment>
<keyword evidence="2" id="KW-0560">Oxidoreductase</keyword>
<dbReference type="InterPro" id="IPR046346">
    <property type="entry name" value="Aminoacid_DH-like_N_sf"/>
</dbReference>
<dbReference type="Proteomes" id="UP000011615">
    <property type="component" value="Unassembled WGS sequence"/>
</dbReference>
<dbReference type="Pfam" id="PF02812">
    <property type="entry name" value="ELFV_dehydrog_N"/>
    <property type="match status" value="1"/>
</dbReference>
<dbReference type="GO" id="GO:0006538">
    <property type="term" value="P:L-glutamate catabolic process"/>
    <property type="evidence" value="ECO:0007669"/>
    <property type="project" value="TreeGrafter"/>
</dbReference>
<dbReference type="EMBL" id="AOIT01000036">
    <property type="protein sequence ID" value="ELZ20671.1"/>
    <property type="molecule type" value="Genomic_DNA"/>
</dbReference>
<feature type="domain" description="Glutamate/phenylalanine/leucine/valine/L-tryptophan dehydrogenase dimerisation" evidence="3">
    <location>
        <begin position="79"/>
        <end position="191"/>
    </location>
</feature>